<evidence type="ECO:0008006" key="10">
    <source>
        <dbReference type="Google" id="ProtNLM"/>
    </source>
</evidence>
<comment type="similarity">
    <text evidence="1">Belongs to the 'phage' integrase family.</text>
</comment>
<dbReference type="CDD" id="cd01184">
    <property type="entry name" value="INT_C_like_1"/>
    <property type="match status" value="1"/>
</dbReference>
<protein>
    <recommendedName>
        <fullName evidence="10">Integrase</fullName>
    </recommendedName>
</protein>
<dbReference type="InterPro" id="IPR002104">
    <property type="entry name" value="Integrase_catalytic"/>
</dbReference>
<evidence type="ECO:0000256" key="1">
    <source>
        <dbReference type="ARBA" id="ARBA00008857"/>
    </source>
</evidence>
<evidence type="ECO:0000259" key="6">
    <source>
        <dbReference type="PROSITE" id="PS51898"/>
    </source>
</evidence>
<evidence type="ECO:0000313" key="8">
    <source>
        <dbReference type="EMBL" id="CAH2398863.1"/>
    </source>
</evidence>
<dbReference type="InterPro" id="IPR010998">
    <property type="entry name" value="Integrase_recombinase_N"/>
</dbReference>
<proteinExistence type="inferred from homology"/>
<evidence type="ECO:0000313" key="9">
    <source>
        <dbReference type="Proteomes" id="UP001152604"/>
    </source>
</evidence>
<dbReference type="Gene3D" id="1.10.443.10">
    <property type="entry name" value="Intergrase catalytic core"/>
    <property type="match status" value="1"/>
</dbReference>
<dbReference type="Pfam" id="PF20172">
    <property type="entry name" value="DUF6538"/>
    <property type="match status" value="1"/>
</dbReference>
<feature type="domain" description="Core-binding (CB)" evidence="7">
    <location>
        <begin position="255"/>
        <end position="337"/>
    </location>
</feature>
<dbReference type="Gene3D" id="1.10.150.130">
    <property type="match status" value="1"/>
</dbReference>
<organism evidence="8 9">
    <name type="scientific">Mesorhizobium ventifaucium</name>
    <dbReference type="NCBI Taxonomy" id="666020"/>
    <lineage>
        <taxon>Bacteria</taxon>
        <taxon>Pseudomonadati</taxon>
        <taxon>Pseudomonadota</taxon>
        <taxon>Alphaproteobacteria</taxon>
        <taxon>Hyphomicrobiales</taxon>
        <taxon>Phyllobacteriaceae</taxon>
        <taxon>Mesorhizobium</taxon>
    </lineage>
</organism>
<evidence type="ECO:0000256" key="2">
    <source>
        <dbReference type="ARBA" id="ARBA00022908"/>
    </source>
</evidence>
<keyword evidence="9" id="KW-1185">Reference proteome</keyword>
<evidence type="ECO:0000256" key="5">
    <source>
        <dbReference type="PROSITE-ProRule" id="PRU01248"/>
    </source>
</evidence>
<dbReference type="PROSITE" id="PS51900">
    <property type="entry name" value="CB"/>
    <property type="match status" value="1"/>
</dbReference>
<reference evidence="8" key="1">
    <citation type="submission" date="2022-03" db="EMBL/GenBank/DDBJ databases">
        <authorList>
            <person name="Brunel B."/>
        </authorList>
    </citation>
    <scope>NUCLEOTIDE SEQUENCE</scope>
    <source>
        <strain evidence="8">STM4922sample</strain>
    </source>
</reference>
<dbReference type="Pfam" id="PF00589">
    <property type="entry name" value="Phage_integrase"/>
    <property type="match status" value="1"/>
</dbReference>
<keyword evidence="2" id="KW-0229">DNA integration</keyword>
<dbReference type="InterPro" id="IPR044068">
    <property type="entry name" value="CB"/>
</dbReference>
<dbReference type="PANTHER" id="PTHR30629">
    <property type="entry name" value="PROPHAGE INTEGRASE"/>
    <property type="match status" value="1"/>
</dbReference>
<keyword evidence="3 5" id="KW-0238">DNA-binding</keyword>
<dbReference type="SUPFAM" id="SSF56349">
    <property type="entry name" value="DNA breaking-rejoining enzymes"/>
    <property type="match status" value="1"/>
</dbReference>
<dbReference type="InterPro" id="IPR013762">
    <property type="entry name" value="Integrase-like_cat_sf"/>
</dbReference>
<dbReference type="InterPro" id="IPR050808">
    <property type="entry name" value="Phage_Integrase"/>
</dbReference>
<comment type="caution">
    <text evidence="8">The sequence shown here is derived from an EMBL/GenBank/DDBJ whole genome shotgun (WGS) entry which is preliminary data.</text>
</comment>
<dbReference type="RefSeq" id="WP_254024793.1">
    <property type="nucleotide sequence ID" value="NZ_CAKXZS010000012.1"/>
</dbReference>
<dbReference type="Pfam" id="PF02899">
    <property type="entry name" value="Phage_int_SAM_1"/>
    <property type="match status" value="1"/>
</dbReference>
<name>A0ABN8JMI7_9HYPH</name>
<accession>A0ABN8JMI7</accession>
<dbReference type="InterPro" id="IPR046668">
    <property type="entry name" value="DUF6538"/>
</dbReference>
<dbReference type="EMBL" id="CAKXZS010000012">
    <property type="protein sequence ID" value="CAH2398863.1"/>
    <property type="molecule type" value="Genomic_DNA"/>
</dbReference>
<dbReference type="InterPro" id="IPR004107">
    <property type="entry name" value="Integrase_SAM-like_N"/>
</dbReference>
<evidence type="ECO:0000256" key="4">
    <source>
        <dbReference type="ARBA" id="ARBA00023172"/>
    </source>
</evidence>
<keyword evidence="4" id="KW-0233">DNA recombination</keyword>
<evidence type="ECO:0000256" key="3">
    <source>
        <dbReference type="ARBA" id="ARBA00023125"/>
    </source>
</evidence>
<sequence>MAKLPERMMTRSGTFYCRIWVPTDIAPIYGRQIVVRSLRTKDLKTAKSRLARKSVELENQFDEIRADQGAAASDSPTIRARFLDIARDHAIAASDQEFSRRAELFSQATAAPARFWRGEFGPLPVPADFGHGEQDAYTYFDHLVAEGDFEKVIAFVNRFRLGKRIKSLQSMRATGNFAEFIAIAKGRLPGMSGPDSIALGRLLIEHELDALRAIAEGEPDPSLGDLRAGNLRQAEKPEAPALHSSPPTAPTAMPISLDELFERWEAETDPSASTLSSWRGIMRDLKSFVGDKADDITRITAEDIVGWKDKLVNAKKAAATISRGYLGCARALFRFAVANKLAASDPSQGIKVARKTKAGKKMLGYTGEEVAQLLDLASAAPEPWKKWLPWLAAATGSRIGEVAQLHVSHVFEEDGYHVVKITPAIDAGSIKNAESERTVPIHPALLAAGFLEFVAEKGQGPLFYGRSSGDPKRKHASKGVANRLATWIRANGFSDPRKAPNHALRHWFKTEAARVGISDSVADAIQGHTDSSSSGVYRHIGLALMASALEKIELPPRRGVSLDA</sequence>
<evidence type="ECO:0000259" key="7">
    <source>
        <dbReference type="PROSITE" id="PS51900"/>
    </source>
</evidence>
<dbReference type="Proteomes" id="UP001152604">
    <property type="component" value="Unassembled WGS sequence"/>
</dbReference>
<dbReference type="InterPro" id="IPR011010">
    <property type="entry name" value="DNA_brk_join_enz"/>
</dbReference>
<dbReference type="PANTHER" id="PTHR30629:SF2">
    <property type="entry name" value="PROPHAGE INTEGRASE INTS-RELATED"/>
    <property type="match status" value="1"/>
</dbReference>
<dbReference type="PROSITE" id="PS51898">
    <property type="entry name" value="TYR_RECOMBINASE"/>
    <property type="match status" value="1"/>
</dbReference>
<gene>
    <name evidence="8" type="ORF">MES4922_20329</name>
</gene>
<feature type="domain" description="Tyr recombinase" evidence="6">
    <location>
        <begin position="360"/>
        <end position="550"/>
    </location>
</feature>